<dbReference type="Proteomes" id="UP001295684">
    <property type="component" value="Unassembled WGS sequence"/>
</dbReference>
<name>A0AAD1XYA0_EUPCR</name>
<gene>
    <name evidence="1" type="ORF">ECRASSUSDP1_LOCUS22276</name>
</gene>
<dbReference type="EMBL" id="CAMPGE010022830">
    <property type="protein sequence ID" value="CAI2380836.1"/>
    <property type="molecule type" value="Genomic_DNA"/>
</dbReference>
<accession>A0AAD1XYA0</accession>
<proteinExistence type="predicted"/>
<protein>
    <submittedName>
        <fullName evidence="1">Uncharacterized protein</fullName>
    </submittedName>
</protein>
<keyword evidence="2" id="KW-1185">Reference proteome</keyword>
<comment type="caution">
    <text evidence="1">The sequence shown here is derived from an EMBL/GenBank/DDBJ whole genome shotgun (WGS) entry which is preliminary data.</text>
</comment>
<sequence>MKEFLISTVQRRRSLAHKRARSVKNFRITSNSTLHRESLFSLGSVIRENRRSYGISKKIPDQPFKKYRKDFMNSSGDYTSEEIDEGCIATPPRPFDRKPMMTMKQLNQYGHLRRCRSVRSTYESQETVCSTERNRTPKAFNRTSTREANLKLRTLRYNEDNLCSPDASSVCSNETPKFSSEKCRWKNEFTFQEKQGISKLSI</sequence>
<evidence type="ECO:0000313" key="2">
    <source>
        <dbReference type="Proteomes" id="UP001295684"/>
    </source>
</evidence>
<evidence type="ECO:0000313" key="1">
    <source>
        <dbReference type="EMBL" id="CAI2380836.1"/>
    </source>
</evidence>
<dbReference type="AlphaFoldDB" id="A0AAD1XYA0"/>
<reference evidence="1" key="1">
    <citation type="submission" date="2023-07" db="EMBL/GenBank/DDBJ databases">
        <authorList>
            <consortium name="AG Swart"/>
            <person name="Singh M."/>
            <person name="Singh A."/>
            <person name="Seah K."/>
            <person name="Emmerich C."/>
        </authorList>
    </citation>
    <scope>NUCLEOTIDE SEQUENCE</scope>
    <source>
        <strain evidence="1">DP1</strain>
    </source>
</reference>
<organism evidence="1 2">
    <name type="scientific">Euplotes crassus</name>
    <dbReference type="NCBI Taxonomy" id="5936"/>
    <lineage>
        <taxon>Eukaryota</taxon>
        <taxon>Sar</taxon>
        <taxon>Alveolata</taxon>
        <taxon>Ciliophora</taxon>
        <taxon>Intramacronucleata</taxon>
        <taxon>Spirotrichea</taxon>
        <taxon>Hypotrichia</taxon>
        <taxon>Euplotida</taxon>
        <taxon>Euplotidae</taxon>
        <taxon>Moneuplotes</taxon>
    </lineage>
</organism>